<dbReference type="CDD" id="cd14688">
    <property type="entry name" value="bZIP_YAP"/>
    <property type="match status" value="1"/>
</dbReference>
<name>A0A3M7GRE8_HORWE</name>
<dbReference type="Proteomes" id="UP000269539">
    <property type="component" value="Unassembled WGS sequence"/>
</dbReference>
<sequence>MDASDVSEATLYERRRKQQNRDAQRRFRQRNKQINSRTSSDQAEEITFSAPIPDLPNGNSPSQALTTLFTNLGDAAQADISGSYLLPDAWHFDGGIAPSSETMAFLFPQETEFSDEVGFTVKRPSFLVLGNENVVLCALLTR</sequence>
<reference evidence="3 4" key="1">
    <citation type="journal article" date="2018" name="BMC Genomics">
        <title>Genomic evidence for intraspecific hybridization in a clonal and extremely halotolerant yeast.</title>
        <authorList>
            <person name="Gostincar C."/>
            <person name="Stajich J.E."/>
            <person name="Zupancic J."/>
            <person name="Zalar P."/>
            <person name="Gunde-Cimerman N."/>
        </authorList>
    </citation>
    <scope>NUCLEOTIDE SEQUENCE [LARGE SCALE GENOMIC DNA]</scope>
    <source>
        <strain evidence="3 4">EXF-10513</strain>
    </source>
</reference>
<evidence type="ECO:0000256" key="1">
    <source>
        <dbReference type="SAM" id="MobiDB-lite"/>
    </source>
</evidence>
<feature type="domain" description="BZIP" evidence="2">
    <location>
        <begin position="15"/>
        <end position="30"/>
    </location>
</feature>
<dbReference type="PROSITE" id="PS00036">
    <property type="entry name" value="BZIP_BASIC"/>
    <property type="match status" value="1"/>
</dbReference>
<dbReference type="AlphaFoldDB" id="A0A3M7GRE8"/>
<dbReference type="EMBL" id="QWIO01000210">
    <property type="protein sequence ID" value="RMZ03684.1"/>
    <property type="molecule type" value="Genomic_DNA"/>
</dbReference>
<comment type="caution">
    <text evidence="3">The sequence shown here is derived from an EMBL/GenBank/DDBJ whole genome shotgun (WGS) entry which is preliminary data.</text>
</comment>
<feature type="compositionally biased region" description="Polar residues" evidence="1">
    <location>
        <begin position="32"/>
        <end position="41"/>
    </location>
</feature>
<organism evidence="3 4">
    <name type="scientific">Hortaea werneckii</name>
    <name type="common">Black yeast</name>
    <name type="synonym">Cladosporium werneckii</name>
    <dbReference type="NCBI Taxonomy" id="91943"/>
    <lineage>
        <taxon>Eukaryota</taxon>
        <taxon>Fungi</taxon>
        <taxon>Dikarya</taxon>
        <taxon>Ascomycota</taxon>
        <taxon>Pezizomycotina</taxon>
        <taxon>Dothideomycetes</taxon>
        <taxon>Dothideomycetidae</taxon>
        <taxon>Mycosphaerellales</taxon>
        <taxon>Teratosphaeriaceae</taxon>
        <taxon>Hortaea</taxon>
    </lineage>
</organism>
<dbReference type="GO" id="GO:0003700">
    <property type="term" value="F:DNA-binding transcription factor activity"/>
    <property type="evidence" value="ECO:0007669"/>
    <property type="project" value="InterPro"/>
</dbReference>
<proteinExistence type="predicted"/>
<evidence type="ECO:0000313" key="4">
    <source>
        <dbReference type="Proteomes" id="UP000269539"/>
    </source>
</evidence>
<dbReference type="VEuPathDB" id="FungiDB:BTJ68_10581"/>
<feature type="region of interest" description="Disordered" evidence="1">
    <location>
        <begin position="1"/>
        <end position="61"/>
    </location>
</feature>
<protein>
    <recommendedName>
        <fullName evidence="2">BZIP domain-containing protein</fullName>
    </recommendedName>
</protein>
<gene>
    <name evidence="3" type="ORF">D0864_02904</name>
</gene>
<dbReference type="InterPro" id="IPR004827">
    <property type="entry name" value="bZIP"/>
</dbReference>
<accession>A0A3M7GRE8</accession>
<evidence type="ECO:0000259" key="2">
    <source>
        <dbReference type="PROSITE" id="PS00036"/>
    </source>
</evidence>
<evidence type="ECO:0000313" key="3">
    <source>
        <dbReference type="EMBL" id="RMZ03684.1"/>
    </source>
</evidence>